<name>A0A0F8VM91_9ZZZZ</name>
<sequence length="137" mass="16183">MSRLLSQIEDNPEYKVIFTDLFDTLIHRNVHPNYTLKLWGKFMIRELGLSIEVDQLFSIRAEALSFVSKQQNLKKVEVAYISVVEEVYKRLVNSDMISGIPLSRFENVFERADFVVETSVQFYCTRRFQATIWLRSH</sequence>
<accession>A0A0F8VM91</accession>
<gene>
    <name evidence="1" type="ORF">LCGC14_3165480</name>
</gene>
<reference evidence="1" key="1">
    <citation type="journal article" date="2015" name="Nature">
        <title>Complex archaea that bridge the gap between prokaryotes and eukaryotes.</title>
        <authorList>
            <person name="Spang A."/>
            <person name="Saw J.H."/>
            <person name="Jorgensen S.L."/>
            <person name="Zaremba-Niedzwiedzka K."/>
            <person name="Martijn J."/>
            <person name="Lind A.E."/>
            <person name="van Eijk R."/>
            <person name="Schleper C."/>
            <person name="Guy L."/>
            <person name="Ettema T.J."/>
        </authorList>
    </citation>
    <scope>NUCLEOTIDE SEQUENCE</scope>
</reference>
<dbReference type="AlphaFoldDB" id="A0A0F8VM91"/>
<comment type="caution">
    <text evidence="1">The sequence shown here is derived from an EMBL/GenBank/DDBJ whole genome shotgun (WGS) entry which is preliminary data.</text>
</comment>
<proteinExistence type="predicted"/>
<dbReference type="EMBL" id="LAZR01070088">
    <property type="protein sequence ID" value="KKK45437.1"/>
    <property type="molecule type" value="Genomic_DNA"/>
</dbReference>
<organism evidence="1">
    <name type="scientific">marine sediment metagenome</name>
    <dbReference type="NCBI Taxonomy" id="412755"/>
    <lineage>
        <taxon>unclassified sequences</taxon>
        <taxon>metagenomes</taxon>
        <taxon>ecological metagenomes</taxon>
    </lineage>
</organism>
<evidence type="ECO:0000313" key="1">
    <source>
        <dbReference type="EMBL" id="KKK45437.1"/>
    </source>
</evidence>
<protein>
    <submittedName>
        <fullName evidence="1">Uncharacterized protein</fullName>
    </submittedName>
</protein>